<dbReference type="Proteomes" id="UP001154282">
    <property type="component" value="Unassembled WGS sequence"/>
</dbReference>
<dbReference type="AlphaFoldDB" id="A0AAV0KWD6"/>
<evidence type="ECO:0000313" key="1">
    <source>
        <dbReference type="EMBL" id="CAI0426336.1"/>
    </source>
</evidence>
<protein>
    <submittedName>
        <fullName evidence="1">Uncharacterized protein</fullName>
    </submittedName>
</protein>
<reference evidence="1" key="1">
    <citation type="submission" date="2022-08" db="EMBL/GenBank/DDBJ databases">
        <authorList>
            <person name="Gutierrez-Valencia J."/>
        </authorList>
    </citation>
    <scope>NUCLEOTIDE SEQUENCE</scope>
</reference>
<evidence type="ECO:0000313" key="2">
    <source>
        <dbReference type="Proteomes" id="UP001154282"/>
    </source>
</evidence>
<comment type="caution">
    <text evidence="1">The sequence shown here is derived from an EMBL/GenBank/DDBJ whole genome shotgun (WGS) entry which is preliminary data.</text>
</comment>
<dbReference type="EMBL" id="CAMGYJ010000005">
    <property type="protein sequence ID" value="CAI0426336.1"/>
    <property type="molecule type" value="Genomic_DNA"/>
</dbReference>
<keyword evidence="2" id="KW-1185">Reference proteome</keyword>
<organism evidence="1 2">
    <name type="scientific">Linum tenue</name>
    <dbReference type="NCBI Taxonomy" id="586396"/>
    <lineage>
        <taxon>Eukaryota</taxon>
        <taxon>Viridiplantae</taxon>
        <taxon>Streptophyta</taxon>
        <taxon>Embryophyta</taxon>
        <taxon>Tracheophyta</taxon>
        <taxon>Spermatophyta</taxon>
        <taxon>Magnoliopsida</taxon>
        <taxon>eudicotyledons</taxon>
        <taxon>Gunneridae</taxon>
        <taxon>Pentapetalae</taxon>
        <taxon>rosids</taxon>
        <taxon>fabids</taxon>
        <taxon>Malpighiales</taxon>
        <taxon>Linaceae</taxon>
        <taxon>Linum</taxon>
    </lineage>
</organism>
<proteinExistence type="predicted"/>
<accession>A0AAV0KWD6</accession>
<name>A0AAV0KWD6_9ROSI</name>
<gene>
    <name evidence="1" type="ORF">LITE_LOCUS20750</name>
</gene>
<sequence length="99" mass="11503">MHILGILSLTKRKMWNCIYRIPQLQRNFGGRDVGRISAENQQNQVIDGSSKATKVWMKGIQRETRSTDGWLRSSHRVCLVMLWSSIQLLWVLLMEIEGC</sequence>